<organism evidence="4 5">
    <name type="scientific">Eumeta variegata</name>
    <name type="common">Bagworm moth</name>
    <name type="synonym">Eumeta japonica</name>
    <dbReference type="NCBI Taxonomy" id="151549"/>
    <lineage>
        <taxon>Eukaryota</taxon>
        <taxon>Metazoa</taxon>
        <taxon>Ecdysozoa</taxon>
        <taxon>Arthropoda</taxon>
        <taxon>Hexapoda</taxon>
        <taxon>Insecta</taxon>
        <taxon>Pterygota</taxon>
        <taxon>Neoptera</taxon>
        <taxon>Endopterygota</taxon>
        <taxon>Lepidoptera</taxon>
        <taxon>Glossata</taxon>
        <taxon>Ditrysia</taxon>
        <taxon>Tineoidea</taxon>
        <taxon>Psychidae</taxon>
        <taxon>Oiketicinae</taxon>
        <taxon>Eumeta</taxon>
    </lineage>
</organism>
<dbReference type="STRING" id="151549.A0A4C1UBZ3"/>
<comment type="cofactor">
    <cofactor evidence="1">
        <name>a divalent metal cation</name>
        <dbReference type="ChEBI" id="CHEBI:60240"/>
    </cofactor>
</comment>
<feature type="domain" description="DDE Tnp4" evidence="3">
    <location>
        <begin position="5"/>
        <end position="82"/>
    </location>
</feature>
<dbReference type="InterPro" id="IPR027806">
    <property type="entry name" value="HARBI1_dom"/>
</dbReference>
<evidence type="ECO:0000256" key="1">
    <source>
        <dbReference type="ARBA" id="ARBA00001968"/>
    </source>
</evidence>
<evidence type="ECO:0000259" key="3">
    <source>
        <dbReference type="Pfam" id="PF13359"/>
    </source>
</evidence>
<evidence type="ECO:0000313" key="4">
    <source>
        <dbReference type="EMBL" id="GBP23647.1"/>
    </source>
</evidence>
<keyword evidence="2" id="KW-0479">Metal-binding</keyword>
<proteinExistence type="predicted"/>
<dbReference type="EMBL" id="BGZK01000152">
    <property type="protein sequence ID" value="GBP23647.1"/>
    <property type="molecule type" value="Genomic_DNA"/>
</dbReference>
<reference evidence="4 5" key="1">
    <citation type="journal article" date="2019" name="Commun. Biol.">
        <title>The bagworm genome reveals a unique fibroin gene that provides high tensile strength.</title>
        <authorList>
            <person name="Kono N."/>
            <person name="Nakamura H."/>
            <person name="Ohtoshi R."/>
            <person name="Tomita M."/>
            <person name="Numata K."/>
            <person name="Arakawa K."/>
        </authorList>
    </citation>
    <scope>NUCLEOTIDE SEQUENCE [LARGE SCALE GENOMIC DNA]</scope>
</reference>
<dbReference type="OrthoDB" id="1681765at2759"/>
<comment type="caution">
    <text evidence="4">The sequence shown here is derived from an EMBL/GenBank/DDBJ whole genome shotgun (WGS) entry which is preliminary data.</text>
</comment>
<keyword evidence="5" id="KW-1185">Reference proteome</keyword>
<protein>
    <recommendedName>
        <fullName evidence="3">DDE Tnp4 domain-containing protein</fullName>
    </recommendedName>
</protein>
<accession>A0A4C1UBZ3</accession>
<dbReference type="Pfam" id="PF13359">
    <property type="entry name" value="DDE_Tnp_4"/>
    <property type="match status" value="1"/>
</dbReference>
<dbReference type="Proteomes" id="UP000299102">
    <property type="component" value="Unassembled WGS sequence"/>
</dbReference>
<evidence type="ECO:0000256" key="2">
    <source>
        <dbReference type="ARBA" id="ARBA00022723"/>
    </source>
</evidence>
<sequence>MVPFVIIGDEAFALDKNLMRPFPEITLAREKRIFNYRLCRARRSVECAFGVLCNKWRVLHTPLLVNPNFATHIVKAACVLHNYVRRRDGYNYNDQFFDHRLDSVEPESRLQNISTETTVRRIFFFCFEEVEIFTDERYYVRFLPTKTTLLG</sequence>
<dbReference type="AlphaFoldDB" id="A0A4C1UBZ3"/>
<name>A0A4C1UBZ3_EUMVA</name>
<dbReference type="GO" id="GO:0046872">
    <property type="term" value="F:metal ion binding"/>
    <property type="evidence" value="ECO:0007669"/>
    <property type="project" value="UniProtKB-KW"/>
</dbReference>
<gene>
    <name evidence="4" type="ORF">EVAR_80264_1</name>
</gene>
<evidence type="ECO:0000313" key="5">
    <source>
        <dbReference type="Proteomes" id="UP000299102"/>
    </source>
</evidence>